<dbReference type="CDD" id="cd16491">
    <property type="entry name" value="RING-CH-C4HC3_LTN1"/>
    <property type="match status" value="1"/>
</dbReference>
<evidence type="ECO:0000256" key="14">
    <source>
        <dbReference type="ARBA" id="ARBA00032366"/>
    </source>
</evidence>
<keyword evidence="13 16" id="KW-0862">Zinc</keyword>
<keyword evidence="11 15" id="KW-0863">Zinc-finger</keyword>
<comment type="subunit">
    <text evidence="16">Component of the ribosome quality control complex (RQC).</text>
</comment>
<evidence type="ECO:0000256" key="2">
    <source>
        <dbReference type="ARBA" id="ARBA00004514"/>
    </source>
</evidence>
<dbReference type="Gene3D" id="3.30.40.10">
    <property type="entry name" value="Zinc/RING finger domain, C3HC4 (zinc finger)"/>
    <property type="match status" value="1"/>
</dbReference>
<evidence type="ECO:0000256" key="11">
    <source>
        <dbReference type="ARBA" id="ARBA00022771"/>
    </source>
</evidence>
<dbReference type="InterPro" id="IPR001841">
    <property type="entry name" value="Znf_RING"/>
</dbReference>
<dbReference type="EMBL" id="JAPTSV010000010">
    <property type="protein sequence ID" value="KAJ1523436.1"/>
    <property type="molecule type" value="Genomic_DNA"/>
</dbReference>
<dbReference type="PANTHER" id="PTHR12389:SF0">
    <property type="entry name" value="E3 UBIQUITIN-PROTEIN LIGASE LISTERIN"/>
    <property type="match status" value="1"/>
</dbReference>
<dbReference type="InterPro" id="IPR013083">
    <property type="entry name" value="Znf_RING/FYVE/PHD"/>
</dbReference>
<dbReference type="InterPro" id="IPR039795">
    <property type="entry name" value="LTN1/Rkr1"/>
</dbReference>
<name>A0AAV7XDQ1_9NEOP</name>
<keyword evidence="10" id="KW-0677">Repeat</keyword>
<evidence type="ECO:0000256" key="16">
    <source>
        <dbReference type="RuleBase" id="RU367090"/>
    </source>
</evidence>
<dbReference type="GO" id="GO:0043023">
    <property type="term" value="F:ribosomal large subunit binding"/>
    <property type="evidence" value="ECO:0007669"/>
    <property type="project" value="TreeGrafter"/>
</dbReference>
<dbReference type="SMART" id="SM00744">
    <property type="entry name" value="RINGv"/>
    <property type="match status" value="1"/>
</dbReference>
<evidence type="ECO:0000313" key="19">
    <source>
        <dbReference type="Proteomes" id="UP001075354"/>
    </source>
</evidence>
<dbReference type="EC" id="2.3.2.27" evidence="5 16"/>
<keyword evidence="8 16" id="KW-0808">Transferase</keyword>
<gene>
    <name evidence="18" type="ORF">ONE63_001297</name>
</gene>
<evidence type="ECO:0000256" key="9">
    <source>
        <dbReference type="ARBA" id="ARBA00022723"/>
    </source>
</evidence>
<reference evidence="18" key="1">
    <citation type="submission" date="2022-12" db="EMBL/GenBank/DDBJ databases">
        <title>Chromosome-level genome assembly of the bean flower thrips Megalurothrips usitatus.</title>
        <authorList>
            <person name="Ma L."/>
            <person name="Liu Q."/>
            <person name="Li H."/>
            <person name="Cai W."/>
        </authorList>
    </citation>
    <scope>NUCLEOTIDE SEQUENCE</scope>
    <source>
        <strain evidence="18">Cailab_2022a</strain>
    </source>
</reference>
<dbReference type="GO" id="GO:0061630">
    <property type="term" value="F:ubiquitin protein ligase activity"/>
    <property type="evidence" value="ECO:0007669"/>
    <property type="project" value="UniProtKB-UniRule"/>
</dbReference>
<dbReference type="GO" id="GO:0005829">
    <property type="term" value="C:cytosol"/>
    <property type="evidence" value="ECO:0007669"/>
    <property type="project" value="UniProtKB-SubCell"/>
</dbReference>
<evidence type="ECO:0000256" key="7">
    <source>
        <dbReference type="ARBA" id="ARBA00022490"/>
    </source>
</evidence>
<evidence type="ECO:0000256" key="3">
    <source>
        <dbReference type="ARBA" id="ARBA00004906"/>
    </source>
</evidence>
<protein>
    <recommendedName>
        <fullName evidence="6 16">E3 ubiquitin-protein ligase listerin</fullName>
        <ecNumber evidence="5 16">2.3.2.27</ecNumber>
    </recommendedName>
    <alternativeName>
        <fullName evidence="14 16">RING-type E3 ubiquitin transferase listerin</fullName>
    </alternativeName>
</protein>
<accession>A0AAV7XDQ1</accession>
<evidence type="ECO:0000256" key="13">
    <source>
        <dbReference type="ARBA" id="ARBA00022833"/>
    </source>
</evidence>
<dbReference type="AlphaFoldDB" id="A0AAV7XDQ1"/>
<evidence type="ECO:0000256" key="4">
    <source>
        <dbReference type="ARBA" id="ARBA00007997"/>
    </source>
</evidence>
<comment type="caution">
    <text evidence="18">The sequence shown here is derived from an EMBL/GenBank/DDBJ whole genome shotgun (WGS) entry which is preliminary data.</text>
</comment>
<organism evidence="18 19">
    <name type="scientific">Megalurothrips usitatus</name>
    <name type="common">bean blossom thrips</name>
    <dbReference type="NCBI Taxonomy" id="439358"/>
    <lineage>
        <taxon>Eukaryota</taxon>
        <taxon>Metazoa</taxon>
        <taxon>Ecdysozoa</taxon>
        <taxon>Arthropoda</taxon>
        <taxon>Hexapoda</taxon>
        <taxon>Insecta</taxon>
        <taxon>Pterygota</taxon>
        <taxon>Neoptera</taxon>
        <taxon>Paraneoptera</taxon>
        <taxon>Thysanoptera</taxon>
        <taxon>Terebrantia</taxon>
        <taxon>Thripoidea</taxon>
        <taxon>Thripidae</taxon>
        <taxon>Megalurothrips</taxon>
    </lineage>
</organism>
<dbReference type="FunFam" id="3.30.40.10:FF:000038">
    <property type="entry name" value="E3 ubiquitin-protein ligase listerin"/>
    <property type="match status" value="1"/>
</dbReference>
<keyword evidence="19" id="KW-1185">Reference proteome</keyword>
<evidence type="ECO:0000256" key="8">
    <source>
        <dbReference type="ARBA" id="ARBA00022679"/>
    </source>
</evidence>
<dbReference type="InterPro" id="IPR054477">
    <property type="entry name" value="LTN1_E3_ligase_6th"/>
</dbReference>
<comment type="function">
    <text evidence="16">E3 ubiquitin-protein ligase. Component of the ribosome quality control complex (RQC), a ribosome-associated complex that mediates ubiquitination and extraction of incompletely synthesized nascent chains for proteasomal degradation.</text>
</comment>
<keyword evidence="7" id="KW-0963">Cytoplasm</keyword>
<comment type="similarity">
    <text evidence="4 16">Belongs to the LTN1 family.</text>
</comment>
<dbReference type="Pfam" id="PF22999">
    <property type="entry name" value="LTN1_E3_ligase_6th"/>
    <property type="match status" value="1"/>
</dbReference>
<proteinExistence type="inferred from homology"/>
<keyword evidence="9 16" id="KW-0479">Metal-binding</keyword>
<dbReference type="SUPFAM" id="SSF57850">
    <property type="entry name" value="RING/U-box"/>
    <property type="match status" value="1"/>
</dbReference>
<evidence type="ECO:0000256" key="12">
    <source>
        <dbReference type="ARBA" id="ARBA00022786"/>
    </source>
</evidence>
<comment type="pathway">
    <text evidence="3 16">Protein modification; protein ubiquitination.</text>
</comment>
<comment type="catalytic activity">
    <reaction evidence="1 16">
        <text>S-ubiquitinyl-[E2 ubiquitin-conjugating enzyme]-L-cysteine + [acceptor protein]-L-lysine = [E2 ubiquitin-conjugating enzyme]-L-cysteine + N(6)-ubiquitinyl-[acceptor protein]-L-lysine.</text>
        <dbReference type="EC" id="2.3.2.27"/>
    </reaction>
</comment>
<evidence type="ECO:0000256" key="15">
    <source>
        <dbReference type="PROSITE-ProRule" id="PRU00175"/>
    </source>
</evidence>
<evidence type="ECO:0000256" key="10">
    <source>
        <dbReference type="ARBA" id="ARBA00022737"/>
    </source>
</evidence>
<evidence type="ECO:0000256" key="1">
    <source>
        <dbReference type="ARBA" id="ARBA00000900"/>
    </source>
</evidence>
<dbReference type="GO" id="GO:1990116">
    <property type="term" value="P:ribosome-associated ubiquitin-dependent protein catabolic process"/>
    <property type="evidence" value="ECO:0007669"/>
    <property type="project" value="UniProtKB-UniRule"/>
</dbReference>
<dbReference type="PROSITE" id="PS50089">
    <property type="entry name" value="ZF_RING_2"/>
    <property type="match status" value="1"/>
</dbReference>
<dbReference type="InterPro" id="IPR039804">
    <property type="entry name" value="RING-CH-C4HC3_LTN1"/>
</dbReference>
<dbReference type="GO" id="GO:0072344">
    <property type="term" value="P:rescue of stalled ribosome"/>
    <property type="evidence" value="ECO:0007669"/>
    <property type="project" value="UniProtKB-UniRule"/>
</dbReference>
<comment type="subcellular location">
    <subcellularLocation>
        <location evidence="2">Cytoplasm</location>
        <location evidence="2">Cytosol</location>
    </subcellularLocation>
</comment>
<evidence type="ECO:0000256" key="5">
    <source>
        <dbReference type="ARBA" id="ARBA00012483"/>
    </source>
</evidence>
<feature type="domain" description="RING-type" evidence="17">
    <location>
        <begin position="868"/>
        <end position="915"/>
    </location>
</feature>
<evidence type="ECO:0000256" key="6">
    <source>
        <dbReference type="ARBA" id="ARBA00017157"/>
    </source>
</evidence>
<sequence length="918" mass="103543">MCSFLQICLSEPVIPVDEEALEKVWKGGVRGLARMHGHASQTVLHLCSSFVDSILELLLKKPLHPKEVLAHTASQLAQLVEIVTDCFSNIEGEDQRREVCSLLLSTLFSEHPHDSEEGGVSQLKDILALQHCGLESLADCVDPFHIGTDSSQNIPRSSMTELVGVGYWGIIEAFVLHQLSSIPSFDNLIACDESFYSLDLFLDMFILLSDVAYIAQHFPFTELGNALLQLTQDYTNTLAAMILNMSPSNGQKIHDHLRDRAVQVAAYKRAHRYWHTFSSALPSGYYKCVEAALPVCSTNDPLKDLDLSPLDEFSAKLLDEGLIEALKTQTISWLNLLYDFQMRHSERLLGDGSIDTCTISMIQDTLRIMKFRCAVLSCAPDLFSGKMWDQVMISMATWIHSAYESLCGKPVEDTTVRYSRKLCALTSELCKLFVSFYQVIAKLENGTIDLVDPERGSMKESLPREWQDVFAGECEHRVFVMWTDVVENLKPSEESPPIVALLNYLGGAIQISSTRFLQSSQDAEITFEPLLQLAPHYLLHNLFSVRLTAFYLLMKIVPSLVKHDAASFADISNAGDDGKNLINSEERLSLLKFENILSQAQTVVSTMLSDLKIGSSCTVQPLTDAYTYTTGYLLIWSIILKMCKEAETELMCQYAMWLKNSSENYAETFLLNVFRLLPQQAFDENVKRTLEFFSKDKDTEILFGACWTSAIVEHLACNALYGILSTLPALTRQWWTNAEPKSASLIDKVVSKHFSPHICEAEMSAVAKMQDKAVENMSVRVHTNVREVVATYTVDDLVMELVVRLPTNHPLSPMIVEIGKRNAAAAVQWRQWLMQLTMFLTHQNGTLWDGLALWRNNVVRKYEGVEECYICFCVLSGANFQLPKLSCRTCRKKFHSTCLYKWFQTSNKSTCPICRNLF</sequence>
<dbReference type="Proteomes" id="UP001075354">
    <property type="component" value="Chromosome 10"/>
</dbReference>
<dbReference type="InterPro" id="IPR054478">
    <property type="entry name" value="LTN1_UBC"/>
</dbReference>
<dbReference type="GO" id="GO:1990112">
    <property type="term" value="C:RQC complex"/>
    <property type="evidence" value="ECO:0007669"/>
    <property type="project" value="UniProtKB-UniRule"/>
</dbReference>
<evidence type="ECO:0000259" key="17">
    <source>
        <dbReference type="PROSITE" id="PS50089"/>
    </source>
</evidence>
<evidence type="ECO:0000313" key="18">
    <source>
        <dbReference type="EMBL" id="KAJ1523436.1"/>
    </source>
</evidence>
<dbReference type="GO" id="GO:0008270">
    <property type="term" value="F:zinc ion binding"/>
    <property type="evidence" value="ECO:0007669"/>
    <property type="project" value="UniProtKB-KW"/>
</dbReference>
<dbReference type="Pfam" id="PF23009">
    <property type="entry name" value="UBC_like"/>
    <property type="match status" value="1"/>
</dbReference>
<keyword evidence="12 16" id="KW-0833">Ubl conjugation pathway</keyword>
<dbReference type="InterPro" id="IPR011016">
    <property type="entry name" value="Znf_RING-CH"/>
</dbReference>
<dbReference type="PANTHER" id="PTHR12389">
    <property type="entry name" value="ZINC FINGER PROTEIN 294"/>
    <property type="match status" value="1"/>
</dbReference>